<gene>
    <name evidence="1" type="ORF">COEREDRAFT_80746</name>
</gene>
<reference evidence="1 2" key="1">
    <citation type="journal article" date="2015" name="Genome Biol. Evol.">
        <title>Phylogenomic analyses indicate that early fungi evolved digesting cell walls of algal ancestors of land plants.</title>
        <authorList>
            <person name="Chang Y."/>
            <person name="Wang S."/>
            <person name="Sekimoto S."/>
            <person name="Aerts A.L."/>
            <person name="Choi C."/>
            <person name="Clum A."/>
            <person name="LaButti K.M."/>
            <person name="Lindquist E.A."/>
            <person name="Yee Ngan C."/>
            <person name="Ohm R.A."/>
            <person name="Salamov A.A."/>
            <person name="Grigoriev I.V."/>
            <person name="Spatafora J.W."/>
            <person name="Berbee M.L."/>
        </authorList>
    </citation>
    <scope>NUCLEOTIDE SEQUENCE [LARGE SCALE GENOMIC DNA]</scope>
    <source>
        <strain evidence="1 2">NRRL 1564</strain>
    </source>
</reference>
<accession>A0A2G5BDD5</accession>
<proteinExistence type="predicted"/>
<sequence>TARPTARLRGLFGVFSVPHSAHLPDPASHFAHLYGLCPAFRPLRTALHPPRFRRLT</sequence>
<name>A0A2G5BDD5_COERN</name>
<evidence type="ECO:0000313" key="1">
    <source>
        <dbReference type="EMBL" id="PIA17028.1"/>
    </source>
</evidence>
<dbReference type="EMBL" id="KZ303496">
    <property type="protein sequence ID" value="PIA17028.1"/>
    <property type="molecule type" value="Genomic_DNA"/>
</dbReference>
<feature type="non-terminal residue" evidence="1">
    <location>
        <position position="1"/>
    </location>
</feature>
<evidence type="ECO:0000313" key="2">
    <source>
        <dbReference type="Proteomes" id="UP000242474"/>
    </source>
</evidence>
<dbReference type="AlphaFoldDB" id="A0A2G5BDD5"/>
<dbReference type="Proteomes" id="UP000242474">
    <property type="component" value="Unassembled WGS sequence"/>
</dbReference>
<keyword evidence="2" id="KW-1185">Reference proteome</keyword>
<organism evidence="1 2">
    <name type="scientific">Coemansia reversa (strain ATCC 12441 / NRRL 1564)</name>
    <dbReference type="NCBI Taxonomy" id="763665"/>
    <lineage>
        <taxon>Eukaryota</taxon>
        <taxon>Fungi</taxon>
        <taxon>Fungi incertae sedis</taxon>
        <taxon>Zoopagomycota</taxon>
        <taxon>Kickxellomycotina</taxon>
        <taxon>Kickxellomycetes</taxon>
        <taxon>Kickxellales</taxon>
        <taxon>Kickxellaceae</taxon>
        <taxon>Coemansia</taxon>
    </lineage>
</organism>
<protein>
    <submittedName>
        <fullName evidence="1">Uncharacterized protein</fullName>
    </submittedName>
</protein>